<dbReference type="InterPro" id="IPR002303">
    <property type="entry name" value="Valyl-tRNA_ligase"/>
</dbReference>
<evidence type="ECO:0000259" key="13">
    <source>
        <dbReference type="Pfam" id="PF00133"/>
    </source>
</evidence>
<keyword evidence="4 10" id="KW-0547">Nucleotide-binding</keyword>
<dbReference type="Pfam" id="PF00133">
    <property type="entry name" value="tRNA-synt_1"/>
    <property type="match status" value="2"/>
</dbReference>
<keyword evidence="11" id="KW-0175">Coiled coil</keyword>
<dbReference type="InterPro" id="IPR001412">
    <property type="entry name" value="aa-tRNA-synth_I_CS"/>
</dbReference>
<evidence type="ECO:0000256" key="5">
    <source>
        <dbReference type="ARBA" id="ARBA00022840"/>
    </source>
</evidence>
<evidence type="ECO:0000256" key="4">
    <source>
        <dbReference type="ARBA" id="ARBA00022741"/>
    </source>
</evidence>
<feature type="domain" description="Methionyl/Valyl/Leucyl/Isoleucyl-tRNA synthetase anticodon-binding" evidence="14">
    <location>
        <begin position="862"/>
        <end position="1011"/>
    </location>
</feature>
<evidence type="ECO:0000256" key="9">
    <source>
        <dbReference type="ARBA" id="ARBA00047552"/>
    </source>
</evidence>
<keyword evidence="7 10" id="KW-0030">Aminoacyl-tRNA synthetase</keyword>
<keyword evidence="5 10" id="KW-0067">ATP-binding</keyword>
<dbReference type="PRINTS" id="PR00986">
    <property type="entry name" value="TRNASYNTHVAL"/>
</dbReference>
<dbReference type="InterPro" id="IPR037118">
    <property type="entry name" value="Val-tRNA_synth_C_sf"/>
</dbReference>
<evidence type="ECO:0000256" key="2">
    <source>
        <dbReference type="ARBA" id="ARBA00013169"/>
    </source>
</evidence>
<dbReference type="CDD" id="cd00817">
    <property type="entry name" value="ValRS_core"/>
    <property type="match status" value="1"/>
</dbReference>
<organism evidence="15 16">
    <name type="scientific">Puccinia sorghi</name>
    <dbReference type="NCBI Taxonomy" id="27349"/>
    <lineage>
        <taxon>Eukaryota</taxon>
        <taxon>Fungi</taxon>
        <taxon>Dikarya</taxon>
        <taxon>Basidiomycota</taxon>
        <taxon>Pucciniomycotina</taxon>
        <taxon>Pucciniomycetes</taxon>
        <taxon>Pucciniales</taxon>
        <taxon>Pucciniaceae</taxon>
        <taxon>Puccinia</taxon>
    </lineage>
</organism>
<evidence type="ECO:0000256" key="10">
    <source>
        <dbReference type="RuleBase" id="RU363035"/>
    </source>
</evidence>
<feature type="compositionally biased region" description="Polar residues" evidence="12">
    <location>
        <begin position="32"/>
        <end position="43"/>
    </location>
</feature>
<dbReference type="GO" id="GO:0002161">
    <property type="term" value="F:aminoacyl-tRNA deacylase activity"/>
    <property type="evidence" value="ECO:0007669"/>
    <property type="project" value="InterPro"/>
</dbReference>
<name>A0A0L6U7Q2_9BASI</name>
<dbReference type="GO" id="GO:0006438">
    <property type="term" value="P:valyl-tRNA aminoacylation"/>
    <property type="evidence" value="ECO:0007669"/>
    <property type="project" value="InterPro"/>
</dbReference>
<dbReference type="SUPFAM" id="SSF52374">
    <property type="entry name" value="Nucleotidylyl transferase"/>
    <property type="match status" value="1"/>
</dbReference>
<evidence type="ECO:0000256" key="8">
    <source>
        <dbReference type="ARBA" id="ARBA00029936"/>
    </source>
</evidence>
<accession>A0A0L6U7Q2</accession>
<comment type="caution">
    <text evidence="15">The sequence shown here is derived from an EMBL/GenBank/DDBJ whole genome shotgun (WGS) entry which is preliminary data.</text>
</comment>
<feature type="compositionally biased region" description="Low complexity" evidence="12">
    <location>
        <begin position="80"/>
        <end position="90"/>
    </location>
</feature>
<sequence length="1143" mass="128305">MVLSHLLRNCRRLISPSRLVFRFHPIRHMSTGEPNGQQATPPTGQEEISKSACGSLVKRAAKEAQRAALKAAKGVRPTPEAAKAGSGSRAAAKKEKADSKVIEPVFVNNVPEGDKKDMNEPMASSYHPPAVESAWYSWWVKSGFFEPQFGPNGKILPAGVFVVPAPPPNVTGSLHIGHALTIAIQDTLVRWNRMLGKTVLFNPGFDHAGISTQSVVEKRLFKATGQTRHDLGREKFLETVFSWKDDYQARITNQLNRLGASYDWGRARFTMDPQLSKAVIEAFVRLHDEGVIYRSNRLVNWCVRLNTALSNEEVDQMEIKGKTMLTVPGYDPRERFEFGVMLIASITHTFSILDERITVGTTRPETMLGDVAIAVHPDDRRYKHLIGKRPIHPLIPTRRMIIVGDEIADPEKGTGAVKITPAHSFEDYEVGLRHQLEMINVLNDDGTMNANAGPDFQGMKRFVARKAVVEALKAKGLWIETKDNGVMQIPVCSKSGDFIEPLIKPQWWLNCKELSQETLKVVHSARAGEIKIAPKATEKEWYSWLEGMRDWCISRQLWWGHRCPAYFINISGETQDVGLLPNQTFFVPHAAVLIFFFLHLVRRRPTVNFGWRGVILRRHRRKLNNASPMKNSLCVKTMMCLIRGFHLGCGHFRSWDGQTRYVSLPIPFLGYVLTSLLHLLAKTSDLETFYPSSLLETGWDIIFFWVAKMTILGVKLTGKMPFSEVFCHAMIRDAHGRKMSKSKGNVIDPIDVIDGITLEALANQLQSGNLDEKELKTALAGQKADFGKTNGIPPCGADALRFALCAYTSSGRSINLDVLRVEGYRKFCNKLWNATKFAMLKLDDGFTPRSSADADGKESLVEQWILHKLNECSVNVNKALQDRSFMAATSAVYEFWLYDLCDVYIEAMKPMTAPDTPMEHKVSAQNTLYTCLDQGLRLLHPFMPFVTEELWQRLPRRPQDSTPSICKAAFPVHRRVFEAPKAMEDFETVFAAIKAVRSIAAPYGLRTNLQVIVCSLDHATAKLLETQIPTIQTLIKGCTSVMVVTKTEDVPAGCLAESIDSNVTAHLLVAGVLNLKNEITKAEKRILAIKMSVEKLEKQMKLPEYESKIPEDVKDSNSKMLLNYQKEIETLRNQIASFSAMET</sequence>
<dbReference type="OrthoDB" id="629407at2759"/>
<dbReference type="EMBL" id="LAVV01014671">
    <property type="protein sequence ID" value="KNZ44541.1"/>
    <property type="molecule type" value="Genomic_DNA"/>
</dbReference>
<evidence type="ECO:0000256" key="1">
    <source>
        <dbReference type="ARBA" id="ARBA00005594"/>
    </source>
</evidence>
<reference evidence="15 16" key="1">
    <citation type="submission" date="2015-08" db="EMBL/GenBank/DDBJ databases">
        <title>Next Generation Sequencing and Analysis of the Genome of Puccinia sorghi L Schw, the Causal Agent of Maize Common Rust.</title>
        <authorList>
            <person name="Rochi L."/>
            <person name="Burguener G."/>
            <person name="Darino M."/>
            <person name="Turjanski A."/>
            <person name="Kreff E."/>
            <person name="Dieguez M.J."/>
            <person name="Sacco F."/>
        </authorList>
    </citation>
    <scope>NUCLEOTIDE SEQUENCE [LARGE SCALE GENOMIC DNA]</scope>
    <source>
        <strain evidence="15 16">RO10H11247</strain>
    </source>
</reference>
<dbReference type="Gene3D" id="3.40.50.620">
    <property type="entry name" value="HUPs"/>
    <property type="match status" value="2"/>
</dbReference>
<dbReference type="VEuPathDB" id="FungiDB:VP01_905g6"/>
<dbReference type="PANTHER" id="PTHR11946">
    <property type="entry name" value="VALYL-TRNA SYNTHETASES"/>
    <property type="match status" value="1"/>
</dbReference>
<gene>
    <name evidence="15" type="ORF">VP01_905g6</name>
</gene>
<dbReference type="InterPro" id="IPR009008">
    <property type="entry name" value="Val/Leu/Ile-tRNA-synth_edit"/>
</dbReference>
<dbReference type="InterPro" id="IPR009080">
    <property type="entry name" value="tRNAsynth_Ia_anticodon-bd"/>
</dbReference>
<dbReference type="AlphaFoldDB" id="A0A0L6U7Q2"/>
<keyword evidence="6 10" id="KW-0648">Protein biosynthesis</keyword>
<dbReference type="FunFam" id="3.40.50.620:FF:000457">
    <property type="entry name" value="Predicted protein"/>
    <property type="match status" value="1"/>
</dbReference>
<evidence type="ECO:0000259" key="14">
    <source>
        <dbReference type="Pfam" id="PF08264"/>
    </source>
</evidence>
<dbReference type="GO" id="GO:0004832">
    <property type="term" value="F:valine-tRNA ligase activity"/>
    <property type="evidence" value="ECO:0007669"/>
    <property type="project" value="UniProtKB-EC"/>
</dbReference>
<feature type="domain" description="Aminoacyl-tRNA synthetase class Ia" evidence="13">
    <location>
        <begin position="135"/>
        <end position="574"/>
    </location>
</feature>
<dbReference type="FunFam" id="3.40.50.620:FF:000020">
    <property type="entry name" value="Valine--tRNA ligase, mitochondrial"/>
    <property type="match status" value="1"/>
</dbReference>
<evidence type="ECO:0000256" key="7">
    <source>
        <dbReference type="ARBA" id="ARBA00023146"/>
    </source>
</evidence>
<dbReference type="InterPro" id="IPR002300">
    <property type="entry name" value="aa-tRNA-synth_Ia"/>
</dbReference>
<dbReference type="InterPro" id="IPR014729">
    <property type="entry name" value="Rossmann-like_a/b/a_fold"/>
</dbReference>
<dbReference type="PANTHER" id="PTHR11946:SF109">
    <property type="entry name" value="VALINE--TRNA LIGASE"/>
    <property type="match status" value="1"/>
</dbReference>
<protein>
    <recommendedName>
        <fullName evidence="2">valine--tRNA ligase</fullName>
        <ecNumber evidence="2">6.1.1.9</ecNumber>
    </recommendedName>
    <alternativeName>
        <fullName evidence="8">Valyl-tRNA synthetase</fullName>
    </alternativeName>
</protein>
<feature type="region of interest" description="Disordered" evidence="12">
    <location>
        <begin position="29"/>
        <end position="50"/>
    </location>
</feature>
<feature type="domain" description="Aminoacyl-tRNA synthetase class Ia" evidence="13">
    <location>
        <begin position="675"/>
        <end position="817"/>
    </location>
</feature>
<dbReference type="CDD" id="cd07962">
    <property type="entry name" value="Anticodon_Ia_Val"/>
    <property type="match status" value="1"/>
</dbReference>
<evidence type="ECO:0000313" key="15">
    <source>
        <dbReference type="EMBL" id="KNZ44541.1"/>
    </source>
</evidence>
<evidence type="ECO:0000313" key="16">
    <source>
        <dbReference type="Proteomes" id="UP000037035"/>
    </source>
</evidence>
<comment type="catalytic activity">
    <reaction evidence="9">
        <text>tRNA(Val) + L-valine + ATP = L-valyl-tRNA(Val) + AMP + diphosphate</text>
        <dbReference type="Rhea" id="RHEA:10704"/>
        <dbReference type="Rhea" id="RHEA-COMP:9672"/>
        <dbReference type="Rhea" id="RHEA-COMP:9708"/>
        <dbReference type="ChEBI" id="CHEBI:30616"/>
        <dbReference type="ChEBI" id="CHEBI:33019"/>
        <dbReference type="ChEBI" id="CHEBI:57762"/>
        <dbReference type="ChEBI" id="CHEBI:78442"/>
        <dbReference type="ChEBI" id="CHEBI:78537"/>
        <dbReference type="ChEBI" id="CHEBI:456215"/>
        <dbReference type="EC" id="6.1.1.9"/>
    </reaction>
</comment>
<dbReference type="Gene3D" id="3.90.740.10">
    <property type="entry name" value="Valyl/Leucyl/Isoleucyl-tRNA synthetase, editing domain"/>
    <property type="match status" value="1"/>
</dbReference>
<comment type="similarity">
    <text evidence="1 10">Belongs to the class-I aminoacyl-tRNA synthetase family.</text>
</comment>
<dbReference type="FunFam" id="1.10.730.10:FF:000009">
    <property type="entry name" value="Valine--tRNA ligase, mitochondrial"/>
    <property type="match status" value="1"/>
</dbReference>
<keyword evidence="16" id="KW-1185">Reference proteome</keyword>
<dbReference type="Gene3D" id="1.10.730.10">
    <property type="entry name" value="Isoleucyl-tRNA Synthetase, Domain 1"/>
    <property type="match status" value="1"/>
</dbReference>
<dbReference type="Pfam" id="PF08264">
    <property type="entry name" value="Anticodon_1"/>
    <property type="match status" value="1"/>
</dbReference>
<dbReference type="InterPro" id="IPR013155">
    <property type="entry name" value="M/V/L/I-tRNA-synth_anticd-bd"/>
</dbReference>
<keyword evidence="3 10" id="KW-0436">Ligase</keyword>
<evidence type="ECO:0000256" key="3">
    <source>
        <dbReference type="ARBA" id="ARBA00022598"/>
    </source>
</evidence>
<dbReference type="InterPro" id="IPR033705">
    <property type="entry name" value="Anticodon_Ia_Val"/>
</dbReference>
<proteinExistence type="inferred from homology"/>
<feature type="coiled-coil region" evidence="11">
    <location>
        <begin position="1079"/>
        <end position="1141"/>
    </location>
</feature>
<dbReference type="SUPFAM" id="SSF50677">
    <property type="entry name" value="ValRS/IleRS/LeuRS editing domain"/>
    <property type="match status" value="1"/>
</dbReference>
<evidence type="ECO:0000256" key="11">
    <source>
        <dbReference type="SAM" id="Coils"/>
    </source>
</evidence>
<dbReference type="GO" id="GO:0005829">
    <property type="term" value="C:cytosol"/>
    <property type="evidence" value="ECO:0007669"/>
    <property type="project" value="TreeGrafter"/>
</dbReference>
<dbReference type="SUPFAM" id="SSF47323">
    <property type="entry name" value="Anticodon-binding domain of a subclass of class I aminoacyl-tRNA synthetases"/>
    <property type="match status" value="1"/>
</dbReference>
<evidence type="ECO:0000256" key="12">
    <source>
        <dbReference type="SAM" id="MobiDB-lite"/>
    </source>
</evidence>
<dbReference type="PROSITE" id="PS00178">
    <property type="entry name" value="AA_TRNA_LIGASE_I"/>
    <property type="match status" value="1"/>
</dbReference>
<dbReference type="GO" id="GO:0005524">
    <property type="term" value="F:ATP binding"/>
    <property type="evidence" value="ECO:0007669"/>
    <property type="project" value="UniProtKB-KW"/>
</dbReference>
<dbReference type="Proteomes" id="UP000037035">
    <property type="component" value="Unassembled WGS sequence"/>
</dbReference>
<dbReference type="EC" id="6.1.1.9" evidence="2"/>
<dbReference type="STRING" id="27349.A0A0L6U7Q2"/>
<evidence type="ECO:0000256" key="6">
    <source>
        <dbReference type="ARBA" id="ARBA00022917"/>
    </source>
</evidence>
<feature type="region of interest" description="Disordered" evidence="12">
    <location>
        <begin position="68"/>
        <end position="96"/>
    </location>
</feature>
<dbReference type="Gene3D" id="1.10.287.380">
    <property type="entry name" value="Valyl-tRNA synthetase, C-terminal domain"/>
    <property type="match status" value="1"/>
</dbReference>